<dbReference type="AlphaFoldDB" id="A0A1I8PD12"/>
<keyword evidence="1" id="KW-0472">Membrane</keyword>
<sequence length="218" mass="25050">MDHFLVFRLSLVFILVNSFLVVRALRETTTTDNLKAFRRHRERRGLVFTNGGIIKLSIGPSIQVALADPVPFRSLVYSFNVQGGQYTIPTEPLYPWDKWENTFARSLKQIKSRFEDWGENKDDGSREFLYTVLEDYMARNNANGHQCLLRAICQNAQVQRHEGIFAQLLDVILTPGHENLDKSYVMAMQAGRYGVDCLTMYYLCPTGSSPLDQYINEI</sequence>
<dbReference type="Pfam" id="PF07841">
    <property type="entry name" value="DM4_12"/>
    <property type="match status" value="1"/>
</dbReference>
<accession>A0A1I8PD12</accession>
<evidence type="ECO:0000313" key="2">
    <source>
        <dbReference type="EnsemblMetazoa" id="SCAU006903-PA"/>
    </source>
</evidence>
<evidence type="ECO:0000256" key="1">
    <source>
        <dbReference type="SAM" id="Phobius"/>
    </source>
</evidence>
<keyword evidence="3" id="KW-1185">Reference proteome</keyword>
<reference evidence="2" key="1">
    <citation type="submission" date="2020-05" db="UniProtKB">
        <authorList>
            <consortium name="EnsemblMetazoa"/>
        </authorList>
    </citation>
    <scope>IDENTIFICATION</scope>
    <source>
        <strain evidence="2">USDA</strain>
    </source>
</reference>
<dbReference type="OrthoDB" id="6358587at2759"/>
<dbReference type="Proteomes" id="UP000095300">
    <property type="component" value="Unassembled WGS sequence"/>
</dbReference>
<keyword evidence="1" id="KW-0812">Transmembrane</keyword>
<keyword evidence="1" id="KW-1133">Transmembrane helix</keyword>
<evidence type="ECO:0000313" key="3">
    <source>
        <dbReference type="Proteomes" id="UP000095300"/>
    </source>
</evidence>
<dbReference type="PANTHER" id="PTHR21398">
    <property type="entry name" value="AGAP007094-PA"/>
    <property type="match status" value="1"/>
</dbReference>
<gene>
    <name evidence="2" type="primary">106093128</name>
</gene>
<dbReference type="VEuPathDB" id="VectorBase:SCAU006903"/>
<dbReference type="KEGG" id="scac:106093128"/>
<feature type="transmembrane region" description="Helical" evidence="1">
    <location>
        <begin position="46"/>
        <end position="66"/>
    </location>
</feature>
<dbReference type="EnsemblMetazoa" id="SCAU006903-RA">
    <property type="protein sequence ID" value="SCAU006903-PA"/>
    <property type="gene ID" value="SCAU006903"/>
</dbReference>
<organism evidence="2 3">
    <name type="scientific">Stomoxys calcitrans</name>
    <name type="common">Stable fly</name>
    <name type="synonym">Conops calcitrans</name>
    <dbReference type="NCBI Taxonomy" id="35570"/>
    <lineage>
        <taxon>Eukaryota</taxon>
        <taxon>Metazoa</taxon>
        <taxon>Ecdysozoa</taxon>
        <taxon>Arthropoda</taxon>
        <taxon>Hexapoda</taxon>
        <taxon>Insecta</taxon>
        <taxon>Pterygota</taxon>
        <taxon>Neoptera</taxon>
        <taxon>Endopterygota</taxon>
        <taxon>Diptera</taxon>
        <taxon>Brachycera</taxon>
        <taxon>Muscomorpha</taxon>
        <taxon>Muscoidea</taxon>
        <taxon>Muscidae</taxon>
        <taxon>Stomoxys</taxon>
    </lineage>
</organism>
<protein>
    <submittedName>
        <fullName evidence="2">Uncharacterized protein</fullName>
    </submittedName>
</protein>
<feature type="transmembrane region" description="Helical" evidence="1">
    <location>
        <begin position="6"/>
        <end position="25"/>
    </location>
</feature>
<dbReference type="PANTHER" id="PTHR21398:SF11">
    <property type="entry name" value="HDC15381-RELATED"/>
    <property type="match status" value="1"/>
</dbReference>
<proteinExistence type="predicted"/>
<dbReference type="InterPro" id="IPR006631">
    <property type="entry name" value="DM4_12"/>
</dbReference>
<name>A0A1I8PD12_STOCA</name>
<dbReference type="SMART" id="SM00718">
    <property type="entry name" value="DM4_12"/>
    <property type="match status" value="1"/>
</dbReference>